<dbReference type="AlphaFoldDB" id="A0A817LGG8"/>
<evidence type="ECO:0000256" key="1">
    <source>
        <dbReference type="SAM" id="Phobius"/>
    </source>
</evidence>
<comment type="caution">
    <text evidence="2">The sequence shown here is derived from an EMBL/GenBank/DDBJ whole genome shotgun (WGS) entry which is preliminary data.</text>
</comment>
<evidence type="ECO:0000313" key="2">
    <source>
        <dbReference type="EMBL" id="CAF3021601.1"/>
    </source>
</evidence>
<accession>A0A817LGG8</accession>
<reference evidence="2" key="1">
    <citation type="submission" date="2021-02" db="EMBL/GenBank/DDBJ databases">
        <authorList>
            <person name="Nowell W R."/>
        </authorList>
    </citation>
    <scope>NUCLEOTIDE SEQUENCE</scope>
</reference>
<dbReference type="EMBL" id="CAJNXB010000110">
    <property type="protein sequence ID" value="CAF3021601.1"/>
    <property type="molecule type" value="Genomic_DNA"/>
</dbReference>
<dbReference type="Proteomes" id="UP000663825">
    <property type="component" value="Unassembled WGS sequence"/>
</dbReference>
<proteinExistence type="predicted"/>
<dbReference type="OrthoDB" id="438052at2759"/>
<organism evidence="2 3">
    <name type="scientific">Rotaria socialis</name>
    <dbReference type="NCBI Taxonomy" id="392032"/>
    <lineage>
        <taxon>Eukaryota</taxon>
        <taxon>Metazoa</taxon>
        <taxon>Spiralia</taxon>
        <taxon>Gnathifera</taxon>
        <taxon>Rotifera</taxon>
        <taxon>Eurotatoria</taxon>
        <taxon>Bdelloidea</taxon>
        <taxon>Philodinida</taxon>
        <taxon>Philodinidae</taxon>
        <taxon>Rotaria</taxon>
    </lineage>
</organism>
<gene>
    <name evidence="2" type="ORF">TIS948_LOCUS2478</name>
</gene>
<keyword evidence="1" id="KW-1133">Transmembrane helix</keyword>
<sequence>MNRKKSVCNDYYLLSPNQCYYCHSQKLISLSSYSCCSCTISCEEISTWILICSLIFLLYNTIKLCIIVFLISLMIYWISKKLDIFHMIKEFYRRKINSKSSIGNRQTIQNDGSVRSINEQYLIINPIHDNNILLHEVNKTLNDLESENDQHSFRTVPISNSNLDIGTISNNDFSKANSSFYQVSLFGFLTIKFILDCDIMINETIEKSKRNNHERKESFYSTTKRIFIENTPDQIEFSSDVSQPGYYGPIHTIVSSMIQFYNADSQEKFKKHIETRSKNPILIKSQIFIDISQTSLVSDTQMKNETEMLTDVIEQTKGIRQIIETLRKEILQLKNNSNNEINKDKLNLSIEEKSILKLATENLIQVILSTRVGKNKTTEKKFQNESLSKLVKSVQCNEKYKFSSLICNDNNQQLEENNYIKFERSSTLKVPPKETDNFIEAQLNKPKCVTLQPSFVTNSRMPRVPTKAAVINCNKNNELAETSYNDYIITTSEHFENIPSRDERQSKHEFILKRDSLIYNDEPFDWIYYSSKLDRFPNLTQTDLPIAHSNDEHSLFKQTRRPRFRHRPNFALTNNPATLHSSSLNATSIRQNKIDSSHFTSYLPSSSSSSSVSSSSDCKQYQYNTIAERQKIAEKLLNNKESFDYIWNKTLTHLKQRVFRVRKSRIIMSFDDVQQERNGSVDFFQYLLVFSMDSQMSFLFIGNHNDKNSFNTLVDTIVQDISTEINRARSQVKLHRTNSAMTYPLQINKHETKRISNDSMTSLIQSFDSVIREGELSLYNDKQYKSFFQHENVNEDNLSNVSDSLYSVTSQLIPI</sequence>
<keyword evidence="1" id="KW-0472">Membrane</keyword>
<feature type="transmembrane region" description="Helical" evidence="1">
    <location>
        <begin position="48"/>
        <end position="78"/>
    </location>
</feature>
<protein>
    <submittedName>
        <fullName evidence="2">Uncharacterized protein</fullName>
    </submittedName>
</protein>
<name>A0A817LGG8_9BILA</name>
<keyword evidence="1" id="KW-0812">Transmembrane</keyword>
<evidence type="ECO:0000313" key="3">
    <source>
        <dbReference type="Proteomes" id="UP000663825"/>
    </source>
</evidence>